<evidence type="ECO:0000313" key="8">
    <source>
        <dbReference type="Proteomes" id="UP001165083"/>
    </source>
</evidence>
<dbReference type="GO" id="GO:0016787">
    <property type="term" value="F:hydrolase activity"/>
    <property type="evidence" value="ECO:0007669"/>
    <property type="project" value="UniProtKB-KW"/>
</dbReference>
<dbReference type="Proteomes" id="UP001165083">
    <property type="component" value="Unassembled WGS sequence"/>
</dbReference>
<protein>
    <submittedName>
        <fullName evidence="7">Unnamed protein product</fullName>
    </submittedName>
</protein>
<keyword evidence="2" id="KW-0964">Secreted</keyword>
<dbReference type="EMBL" id="BSXW01001103">
    <property type="protein sequence ID" value="GMF33663.1"/>
    <property type="molecule type" value="Genomic_DNA"/>
</dbReference>
<evidence type="ECO:0000256" key="1">
    <source>
        <dbReference type="ARBA" id="ARBA00004613"/>
    </source>
</evidence>
<accession>A0A9W6X8R0</accession>
<dbReference type="AlphaFoldDB" id="A0A9W6X8R0"/>
<keyword evidence="3" id="KW-0732">Signal</keyword>
<keyword evidence="8" id="KW-1185">Reference proteome</keyword>
<keyword evidence="4" id="KW-0378">Hydrolase</keyword>
<dbReference type="Gene3D" id="3.40.50.1820">
    <property type="entry name" value="alpha/beta hydrolase"/>
    <property type="match status" value="1"/>
</dbReference>
<dbReference type="InterPro" id="IPR056304">
    <property type="entry name" value="Lip-like_C"/>
</dbReference>
<dbReference type="InterPro" id="IPR029058">
    <property type="entry name" value="AB_hydrolase_fold"/>
</dbReference>
<keyword evidence="5" id="KW-0443">Lipid metabolism</keyword>
<dbReference type="PANTHER" id="PTHR34043:SF3">
    <property type="entry name" value="ALPHA_BETA-HYDROLASES SUPERFAMILY PROTEIN"/>
    <property type="match status" value="1"/>
</dbReference>
<evidence type="ECO:0000256" key="3">
    <source>
        <dbReference type="ARBA" id="ARBA00022729"/>
    </source>
</evidence>
<name>A0A9W6X8R0_9STRA</name>
<dbReference type="OrthoDB" id="10425606at2759"/>
<dbReference type="GO" id="GO:0006629">
    <property type="term" value="P:lipid metabolic process"/>
    <property type="evidence" value="ECO:0007669"/>
    <property type="project" value="UniProtKB-KW"/>
</dbReference>
<reference evidence="7" key="1">
    <citation type="submission" date="2023-04" db="EMBL/GenBank/DDBJ databases">
        <title>Phytophthora lilii NBRC 32176.</title>
        <authorList>
            <person name="Ichikawa N."/>
            <person name="Sato H."/>
            <person name="Tonouchi N."/>
        </authorList>
    </citation>
    <scope>NUCLEOTIDE SEQUENCE</scope>
    <source>
        <strain evidence="7">NBRC 32176</strain>
    </source>
</reference>
<evidence type="ECO:0000256" key="4">
    <source>
        <dbReference type="ARBA" id="ARBA00022801"/>
    </source>
</evidence>
<feature type="domain" description="Lipase-like C-terminal" evidence="6">
    <location>
        <begin position="7"/>
        <end position="91"/>
    </location>
</feature>
<dbReference type="GO" id="GO:0005576">
    <property type="term" value="C:extracellular region"/>
    <property type="evidence" value="ECO:0007669"/>
    <property type="project" value="UniProtKB-SubCell"/>
</dbReference>
<evidence type="ECO:0000259" key="6">
    <source>
        <dbReference type="Pfam" id="PF24708"/>
    </source>
</evidence>
<comment type="subcellular location">
    <subcellularLocation>
        <location evidence="1">Secreted</location>
    </subcellularLocation>
</comment>
<proteinExistence type="predicted"/>
<sequence length="137" mass="15323">MLSVIGIAGNEPSLIYDAKLDQWGISAKTPRESVPEYFRHVFDSSIFIGDSMDISAWSLSSKGAAEENAWVSTLPNIYYYSYANVDSYSTRDWLLRVISLPNILTMMPPLDATSIFLGSRYGPNHGFSTKWQPNDGM</sequence>
<comment type="caution">
    <text evidence="7">The sequence shown here is derived from an EMBL/GenBank/DDBJ whole genome shotgun (WGS) entry which is preliminary data.</text>
</comment>
<evidence type="ECO:0000313" key="7">
    <source>
        <dbReference type="EMBL" id="GMF33663.1"/>
    </source>
</evidence>
<evidence type="ECO:0000256" key="5">
    <source>
        <dbReference type="ARBA" id="ARBA00023098"/>
    </source>
</evidence>
<dbReference type="Pfam" id="PF24708">
    <property type="entry name" value="Lip_C"/>
    <property type="match status" value="1"/>
</dbReference>
<dbReference type="PANTHER" id="PTHR34043">
    <property type="entry name" value="ALPHA/BETA-HYDROLASES SUPERFAMILY PROTEIN"/>
    <property type="match status" value="1"/>
</dbReference>
<organism evidence="7 8">
    <name type="scientific">Phytophthora lilii</name>
    <dbReference type="NCBI Taxonomy" id="2077276"/>
    <lineage>
        <taxon>Eukaryota</taxon>
        <taxon>Sar</taxon>
        <taxon>Stramenopiles</taxon>
        <taxon>Oomycota</taxon>
        <taxon>Peronosporomycetes</taxon>
        <taxon>Peronosporales</taxon>
        <taxon>Peronosporaceae</taxon>
        <taxon>Phytophthora</taxon>
    </lineage>
</organism>
<evidence type="ECO:0000256" key="2">
    <source>
        <dbReference type="ARBA" id="ARBA00022525"/>
    </source>
</evidence>
<gene>
    <name evidence="7" type="ORF">Plil01_001435100</name>
</gene>